<dbReference type="EMBL" id="CAACVG010011518">
    <property type="protein sequence ID" value="VEN58255.1"/>
    <property type="molecule type" value="Genomic_DNA"/>
</dbReference>
<feature type="non-terminal residue" evidence="1">
    <location>
        <position position="1"/>
    </location>
</feature>
<gene>
    <name evidence="1" type="ORF">CALMAC_LOCUS16660</name>
</gene>
<organism evidence="1 2">
    <name type="scientific">Callosobruchus maculatus</name>
    <name type="common">Southern cowpea weevil</name>
    <name type="synonym">Pulse bruchid</name>
    <dbReference type="NCBI Taxonomy" id="64391"/>
    <lineage>
        <taxon>Eukaryota</taxon>
        <taxon>Metazoa</taxon>
        <taxon>Ecdysozoa</taxon>
        <taxon>Arthropoda</taxon>
        <taxon>Hexapoda</taxon>
        <taxon>Insecta</taxon>
        <taxon>Pterygota</taxon>
        <taxon>Neoptera</taxon>
        <taxon>Endopterygota</taxon>
        <taxon>Coleoptera</taxon>
        <taxon>Polyphaga</taxon>
        <taxon>Cucujiformia</taxon>
        <taxon>Chrysomeloidea</taxon>
        <taxon>Chrysomelidae</taxon>
        <taxon>Bruchinae</taxon>
        <taxon>Bruchini</taxon>
        <taxon>Callosobruchus</taxon>
    </lineage>
</organism>
<protein>
    <submittedName>
        <fullName evidence="1">Uncharacterized protein</fullName>
    </submittedName>
</protein>
<sequence>AVGSLHAPVQTLPQSRLFNLAGYRLQPRVDPEMRLFNIAGYGIPPAAVNEVRPNGYGIPPATVNEVRPNVHGIPPAGVNEVRPNHNVLSAPAGIWPPRELLTVNENVHVPPVPAVTAPPSLLSLKFPPDFALGGFDRLPTGEELRGLENHNHEAEQEMDHQGENGIEYRLGPLHNRKMKEYFLTAPVANLKAFVSSELKNLSKVRKTNIEQRKKQVTLAMQQQRAMKRNKNPSAKEMRKEIHRKDVYRRTNMLLFGVHQLLYGQRHFATLKRLSKVKGNAERDIPRRQRMAFYIAYDYIFGEELKHGVNYPDLLEKLFVRKQKKKAKLQQRLDKQLARAQHHQMALMQRPHSLYHFLNSSQHKE</sequence>
<dbReference type="Proteomes" id="UP000410492">
    <property type="component" value="Unassembled WGS sequence"/>
</dbReference>
<evidence type="ECO:0000313" key="2">
    <source>
        <dbReference type="Proteomes" id="UP000410492"/>
    </source>
</evidence>
<dbReference type="OrthoDB" id="7608935at2759"/>
<name>A0A653DDG6_CALMS</name>
<keyword evidence="2" id="KW-1185">Reference proteome</keyword>
<evidence type="ECO:0000313" key="1">
    <source>
        <dbReference type="EMBL" id="VEN58255.1"/>
    </source>
</evidence>
<proteinExistence type="predicted"/>
<reference evidence="1 2" key="1">
    <citation type="submission" date="2019-01" db="EMBL/GenBank/DDBJ databases">
        <authorList>
            <person name="Sayadi A."/>
        </authorList>
    </citation>
    <scope>NUCLEOTIDE SEQUENCE [LARGE SCALE GENOMIC DNA]</scope>
</reference>
<accession>A0A653DDG6</accession>
<dbReference type="AlphaFoldDB" id="A0A653DDG6"/>